<dbReference type="SUPFAM" id="SSF50443">
    <property type="entry name" value="FucI/AraA C-terminal domain-like"/>
    <property type="match status" value="1"/>
</dbReference>
<dbReference type="SUPFAM" id="SSF53743">
    <property type="entry name" value="FucI/AraA N-terminal and middle domains"/>
    <property type="match status" value="1"/>
</dbReference>
<proteinExistence type="predicted"/>
<gene>
    <name evidence="3" type="ORF">IAB75_07010</name>
</gene>
<reference evidence="3" key="1">
    <citation type="submission" date="2020-10" db="EMBL/GenBank/DDBJ databases">
        <authorList>
            <person name="Gilroy R."/>
        </authorList>
    </citation>
    <scope>NUCLEOTIDE SEQUENCE</scope>
    <source>
        <strain evidence="3">G3-8215</strain>
    </source>
</reference>
<evidence type="ECO:0000313" key="4">
    <source>
        <dbReference type="Proteomes" id="UP000725002"/>
    </source>
</evidence>
<keyword evidence="2" id="KW-0119">Carbohydrate metabolism</keyword>
<organism evidence="3 4">
    <name type="scientific">Candidatus Cryptobacteroides avicola</name>
    <dbReference type="NCBI Taxonomy" id="2840757"/>
    <lineage>
        <taxon>Bacteria</taxon>
        <taxon>Pseudomonadati</taxon>
        <taxon>Bacteroidota</taxon>
        <taxon>Bacteroidia</taxon>
        <taxon>Bacteroidales</taxon>
        <taxon>Candidatus Cryptobacteroides</taxon>
    </lineage>
</organism>
<evidence type="ECO:0000313" key="3">
    <source>
        <dbReference type="EMBL" id="MBO8483845.1"/>
    </source>
</evidence>
<comment type="caution">
    <text evidence="3">The sequence shown here is derived from an EMBL/GenBank/DDBJ whole genome shotgun (WGS) entry which is preliminary data.</text>
</comment>
<sequence>MKTIEKNRKPKAGLLLVASPRFKNLGEGLSRGTYGERKAADVEQIIGKLDFLDLVYPGVVYEREDAVRSMDMFYAAKVDFVIAEFLSWSEDFAWIRFLRDMPQVPVIFVNVAKGRMTFEDTIDEDDFIDYLCSGTLVGSLEGSGSVKRVPRSNVHVVMGSRDEVTGKIRTFAAAARVRGILKHANVGLLANYNEAMWSTYFDPYNLFTRIGPEIHFLPYSVYGDVIDSVSPAELKEYCDSLTGKYKMMEDVAYDKFEASARASLALAKLAEQSDTDVMVYNDIDQAMFKLVGLRAGFYHPWFNEHTSVLVPEADTGAGLITFILKLLSGKNVNFLEPFHIESDFGTFAGGHAGPNDHNDPEWQQNVVIARDVRFAKTSYKYAGAPFAWYRISPGMKTMAQLAEENGKYKIVCGMAESLPGKQILATYSHSIFRPEVPVESFFEQILKVGTTQHFGIVDGDYRAELKAFAEIMGFEYYEIK</sequence>
<dbReference type="InterPro" id="IPR009015">
    <property type="entry name" value="Fucose_isomerase_N/cen_sf"/>
</dbReference>
<evidence type="ECO:0008006" key="5">
    <source>
        <dbReference type="Google" id="ProtNLM"/>
    </source>
</evidence>
<name>A0A940DSF4_9BACT</name>
<protein>
    <recommendedName>
        <fullName evidence="5">Fucose isomerase</fullName>
    </recommendedName>
</protein>
<evidence type="ECO:0000256" key="1">
    <source>
        <dbReference type="ARBA" id="ARBA00023235"/>
    </source>
</evidence>
<dbReference type="AlphaFoldDB" id="A0A940DSF4"/>
<dbReference type="GO" id="GO:0005996">
    <property type="term" value="P:monosaccharide metabolic process"/>
    <property type="evidence" value="ECO:0007669"/>
    <property type="project" value="InterPro"/>
</dbReference>
<dbReference type="Proteomes" id="UP000725002">
    <property type="component" value="Unassembled WGS sequence"/>
</dbReference>
<reference evidence="3" key="2">
    <citation type="journal article" date="2021" name="PeerJ">
        <title>Extensive microbial diversity within the chicken gut microbiome revealed by metagenomics and culture.</title>
        <authorList>
            <person name="Gilroy R."/>
            <person name="Ravi A."/>
            <person name="Getino M."/>
            <person name="Pursley I."/>
            <person name="Horton D.L."/>
            <person name="Alikhan N.F."/>
            <person name="Baker D."/>
            <person name="Gharbi K."/>
            <person name="Hall N."/>
            <person name="Watson M."/>
            <person name="Adriaenssens E.M."/>
            <person name="Foster-Nyarko E."/>
            <person name="Jarju S."/>
            <person name="Secka A."/>
            <person name="Antonio M."/>
            <person name="Oren A."/>
            <person name="Chaudhuri R.R."/>
            <person name="La Ragione R."/>
            <person name="Hildebrand F."/>
            <person name="Pallen M.J."/>
        </authorList>
    </citation>
    <scope>NUCLEOTIDE SEQUENCE</scope>
    <source>
        <strain evidence="3">G3-8215</strain>
    </source>
</reference>
<dbReference type="GO" id="GO:0005737">
    <property type="term" value="C:cytoplasm"/>
    <property type="evidence" value="ECO:0007669"/>
    <property type="project" value="InterPro"/>
</dbReference>
<evidence type="ECO:0000256" key="2">
    <source>
        <dbReference type="ARBA" id="ARBA00023277"/>
    </source>
</evidence>
<keyword evidence="1" id="KW-0413">Isomerase</keyword>
<dbReference type="InterPro" id="IPR004216">
    <property type="entry name" value="Fuc/Ara_isomerase_C"/>
</dbReference>
<accession>A0A940DSF4</accession>
<dbReference type="EMBL" id="JADILV010000047">
    <property type="protein sequence ID" value="MBO8483845.1"/>
    <property type="molecule type" value="Genomic_DNA"/>
</dbReference>
<dbReference type="GO" id="GO:0016861">
    <property type="term" value="F:intramolecular oxidoreductase activity, interconverting aldoses and ketoses"/>
    <property type="evidence" value="ECO:0007669"/>
    <property type="project" value="InterPro"/>
</dbReference>